<dbReference type="AlphaFoldDB" id="A0A5B7GUS3"/>
<dbReference type="EMBL" id="VSRR010018485">
    <property type="protein sequence ID" value="MPC61383.1"/>
    <property type="molecule type" value="Genomic_DNA"/>
</dbReference>
<evidence type="ECO:0000256" key="1">
    <source>
        <dbReference type="SAM" id="MobiDB-lite"/>
    </source>
</evidence>
<feature type="region of interest" description="Disordered" evidence="1">
    <location>
        <begin position="1"/>
        <end position="23"/>
    </location>
</feature>
<evidence type="ECO:0000313" key="2">
    <source>
        <dbReference type="EMBL" id="MPC61383.1"/>
    </source>
</evidence>
<dbReference type="Proteomes" id="UP000324222">
    <property type="component" value="Unassembled WGS sequence"/>
</dbReference>
<reference evidence="2 3" key="1">
    <citation type="submission" date="2019-05" db="EMBL/GenBank/DDBJ databases">
        <title>Another draft genome of Portunus trituberculatus and its Hox gene families provides insights of decapod evolution.</title>
        <authorList>
            <person name="Jeong J.-H."/>
            <person name="Song I."/>
            <person name="Kim S."/>
            <person name="Choi T."/>
            <person name="Kim D."/>
            <person name="Ryu S."/>
            <person name="Kim W."/>
        </authorList>
    </citation>
    <scope>NUCLEOTIDE SEQUENCE [LARGE SCALE GENOMIC DNA]</scope>
    <source>
        <tissue evidence="2">Muscle</tissue>
    </source>
</reference>
<name>A0A5B7GUS3_PORTR</name>
<gene>
    <name evidence="2" type="ORF">E2C01_055455</name>
</gene>
<sequence length="75" mass="8512">MATPNPVLESPSGEGTRNVPRLDSSLDDDLKYLDTSLNFFYINFSNIHSLRFNFQSVEHHLSSTKTSFPHRNTAV</sequence>
<keyword evidence="3" id="KW-1185">Reference proteome</keyword>
<evidence type="ECO:0000313" key="3">
    <source>
        <dbReference type="Proteomes" id="UP000324222"/>
    </source>
</evidence>
<proteinExistence type="predicted"/>
<comment type="caution">
    <text evidence="2">The sequence shown here is derived from an EMBL/GenBank/DDBJ whole genome shotgun (WGS) entry which is preliminary data.</text>
</comment>
<protein>
    <submittedName>
        <fullName evidence="2">Uncharacterized protein</fullName>
    </submittedName>
</protein>
<organism evidence="2 3">
    <name type="scientific">Portunus trituberculatus</name>
    <name type="common">Swimming crab</name>
    <name type="synonym">Neptunus trituberculatus</name>
    <dbReference type="NCBI Taxonomy" id="210409"/>
    <lineage>
        <taxon>Eukaryota</taxon>
        <taxon>Metazoa</taxon>
        <taxon>Ecdysozoa</taxon>
        <taxon>Arthropoda</taxon>
        <taxon>Crustacea</taxon>
        <taxon>Multicrustacea</taxon>
        <taxon>Malacostraca</taxon>
        <taxon>Eumalacostraca</taxon>
        <taxon>Eucarida</taxon>
        <taxon>Decapoda</taxon>
        <taxon>Pleocyemata</taxon>
        <taxon>Brachyura</taxon>
        <taxon>Eubrachyura</taxon>
        <taxon>Portunoidea</taxon>
        <taxon>Portunidae</taxon>
        <taxon>Portuninae</taxon>
        <taxon>Portunus</taxon>
    </lineage>
</organism>
<accession>A0A5B7GUS3</accession>